<name>A0A0X8HFJ7_9GAMM</name>
<dbReference type="PATRIC" id="fig|507626.3.peg.2637"/>
<dbReference type="OrthoDB" id="8419862at2"/>
<keyword evidence="1" id="KW-0812">Transmembrane</keyword>
<evidence type="ECO:0000256" key="1">
    <source>
        <dbReference type="SAM" id="Phobius"/>
    </source>
</evidence>
<keyword evidence="4" id="KW-1185">Reference proteome</keyword>
<dbReference type="Proteomes" id="UP000063387">
    <property type="component" value="Chromosome"/>
</dbReference>
<keyword evidence="1" id="KW-0472">Membrane</keyword>
<accession>A0A0X8HFJ7</accession>
<protein>
    <submittedName>
        <fullName evidence="3">Copper resistance protein D</fullName>
    </submittedName>
</protein>
<dbReference type="EMBL" id="CP014226">
    <property type="protein sequence ID" value="AMD01694.1"/>
    <property type="molecule type" value="Genomic_DNA"/>
</dbReference>
<feature type="transmembrane region" description="Helical" evidence="1">
    <location>
        <begin position="50"/>
        <end position="73"/>
    </location>
</feature>
<keyword evidence="1" id="KW-1133">Transmembrane helix</keyword>
<organism evidence="3 4">
    <name type="scientific">Halomonas chromatireducens</name>
    <dbReference type="NCBI Taxonomy" id="507626"/>
    <lineage>
        <taxon>Bacteria</taxon>
        <taxon>Pseudomonadati</taxon>
        <taxon>Pseudomonadota</taxon>
        <taxon>Gammaproteobacteria</taxon>
        <taxon>Oceanospirillales</taxon>
        <taxon>Halomonadaceae</taxon>
        <taxon>Halomonas</taxon>
    </lineage>
</organism>
<dbReference type="GO" id="GO:0016020">
    <property type="term" value="C:membrane"/>
    <property type="evidence" value="ECO:0007669"/>
    <property type="project" value="InterPro"/>
</dbReference>
<dbReference type="KEGG" id="hco:LOKO_02634"/>
<evidence type="ECO:0000259" key="2">
    <source>
        <dbReference type="Pfam" id="PF05425"/>
    </source>
</evidence>
<sequence>MALAITLHMLAAVIWVGGMFFAWMILRPIAASQLEPPQRLPLWVGVFKRFFPWVWLTVIVLLGTGLWMLLAVFGMAGARWHIHLMLLTGLVMMGIFGYIYFAPYPRLKAAVEGHAWLEGGKLLAEIRRWIGINLIIGLVTVAIASGGRFL</sequence>
<proteinExistence type="predicted"/>
<dbReference type="AlphaFoldDB" id="A0A0X8HFJ7"/>
<reference evidence="3 4" key="1">
    <citation type="journal article" date="2016" name="Genome Announc.">
        <title>Draft Genome Sequence of 'Halomonas chromatireducens' Strain AGD 8-3, a Haloalkaliphilic Chromate- and Selenite-Reducing Gammaproteobacterium.</title>
        <authorList>
            <person name="Sharko F.S."/>
            <person name="Shapovalova A.A."/>
            <person name="Tsygankova S.V."/>
            <person name="Komova A.V."/>
            <person name="Boulygina E.S."/>
            <person name="Teslyuk A.B."/>
            <person name="Gotovtsev P.M."/>
            <person name="Namsaraev Z.B."/>
            <person name="Khijniak T.V."/>
            <person name="Nedoluzhko A.V."/>
            <person name="Vasilov R.G."/>
        </authorList>
    </citation>
    <scope>NUCLEOTIDE SEQUENCE [LARGE SCALE GENOMIC DNA]</scope>
    <source>
        <strain evidence="3 4">AGD 8-3</strain>
    </source>
</reference>
<evidence type="ECO:0000313" key="4">
    <source>
        <dbReference type="Proteomes" id="UP000063387"/>
    </source>
</evidence>
<evidence type="ECO:0000313" key="3">
    <source>
        <dbReference type="EMBL" id="AMD01694.1"/>
    </source>
</evidence>
<dbReference type="InterPro" id="IPR008457">
    <property type="entry name" value="Cu-R_CopD_dom"/>
</dbReference>
<feature type="transmembrane region" description="Helical" evidence="1">
    <location>
        <begin position="126"/>
        <end position="144"/>
    </location>
</feature>
<dbReference type="STRING" id="507626.LOKO_02634"/>
<dbReference type="Pfam" id="PF05425">
    <property type="entry name" value="CopD"/>
    <property type="match status" value="1"/>
</dbReference>
<feature type="transmembrane region" description="Helical" evidence="1">
    <location>
        <begin position="7"/>
        <end position="30"/>
    </location>
</feature>
<reference evidence="3 4" key="2">
    <citation type="submission" date="2016-02" db="EMBL/GenBank/DDBJ databases">
        <authorList>
            <person name="Wen L."/>
            <person name="He K."/>
            <person name="Yang H."/>
        </authorList>
    </citation>
    <scope>NUCLEOTIDE SEQUENCE [LARGE SCALE GENOMIC DNA]</scope>
    <source>
        <strain evidence="3 4">AGD 8-3</strain>
    </source>
</reference>
<feature type="transmembrane region" description="Helical" evidence="1">
    <location>
        <begin position="80"/>
        <end position="101"/>
    </location>
</feature>
<dbReference type="RefSeq" id="WP_066449978.1">
    <property type="nucleotide sequence ID" value="NZ_CP014226.1"/>
</dbReference>
<feature type="domain" description="Copper resistance protein D" evidence="2">
    <location>
        <begin position="46"/>
        <end position="145"/>
    </location>
</feature>
<gene>
    <name evidence="3" type="ORF">LOKO_02634</name>
</gene>